<dbReference type="PANTHER" id="PTHR33281">
    <property type="entry name" value="UPF0187 PROTEIN YNEE"/>
    <property type="match status" value="1"/>
</dbReference>
<name>A0A7D4PTF2_9SPHI</name>
<evidence type="ECO:0000256" key="7">
    <source>
        <dbReference type="ARBA" id="ARBA00023136"/>
    </source>
</evidence>
<feature type="transmembrane region" description="Helical" evidence="9">
    <location>
        <begin position="232"/>
        <end position="251"/>
    </location>
</feature>
<evidence type="ECO:0000313" key="11">
    <source>
        <dbReference type="Proteomes" id="UP000505355"/>
    </source>
</evidence>
<accession>A0A7D4PTF2</accession>
<proteinExistence type="inferred from homology"/>
<evidence type="ECO:0000256" key="3">
    <source>
        <dbReference type="ARBA" id="ARBA00022475"/>
    </source>
</evidence>
<dbReference type="PANTHER" id="PTHR33281:SF19">
    <property type="entry name" value="VOLTAGE-DEPENDENT ANION CHANNEL-FORMING PROTEIN YNEE"/>
    <property type="match status" value="1"/>
</dbReference>
<organism evidence="10 11">
    <name type="scientific">Mucilaginibacter mali</name>
    <dbReference type="NCBI Taxonomy" id="2740462"/>
    <lineage>
        <taxon>Bacteria</taxon>
        <taxon>Pseudomonadati</taxon>
        <taxon>Bacteroidota</taxon>
        <taxon>Sphingobacteriia</taxon>
        <taxon>Sphingobacteriales</taxon>
        <taxon>Sphingobacteriaceae</taxon>
        <taxon>Mucilaginibacter</taxon>
    </lineage>
</organism>
<evidence type="ECO:0000256" key="9">
    <source>
        <dbReference type="SAM" id="Phobius"/>
    </source>
</evidence>
<dbReference type="Pfam" id="PF25539">
    <property type="entry name" value="Bestrophin_2"/>
    <property type="match status" value="1"/>
</dbReference>
<evidence type="ECO:0000256" key="1">
    <source>
        <dbReference type="ARBA" id="ARBA00004651"/>
    </source>
</evidence>
<comment type="similarity">
    <text evidence="8">Belongs to the anion channel-forming bestrophin (TC 1.A.46) family.</text>
</comment>
<evidence type="ECO:0008006" key="12">
    <source>
        <dbReference type="Google" id="ProtNLM"/>
    </source>
</evidence>
<dbReference type="AlphaFoldDB" id="A0A7D4PTF2"/>
<evidence type="ECO:0000256" key="5">
    <source>
        <dbReference type="ARBA" id="ARBA00022989"/>
    </source>
</evidence>
<protein>
    <recommendedName>
        <fullName evidence="12">Bestrophin</fullName>
    </recommendedName>
</protein>
<evidence type="ECO:0000313" key="10">
    <source>
        <dbReference type="EMBL" id="QKJ29643.1"/>
    </source>
</evidence>
<dbReference type="InterPro" id="IPR044669">
    <property type="entry name" value="YneE/VCCN1/2-like"/>
</dbReference>
<feature type="transmembrane region" description="Helical" evidence="9">
    <location>
        <begin position="205"/>
        <end position="226"/>
    </location>
</feature>
<dbReference type="KEGG" id="mmab:HQ865_07710"/>
<keyword evidence="3" id="KW-1003">Cell membrane</keyword>
<comment type="subcellular location">
    <subcellularLocation>
        <location evidence="1">Cell membrane</location>
        <topology evidence="1">Multi-pass membrane protein</topology>
    </subcellularLocation>
</comment>
<evidence type="ECO:0000256" key="6">
    <source>
        <dbReference type="ARBA" id="ARBA00023065"/>
    </source>
</evidence>
<gene>
    <name evidence="10" type="ORF">HQ865_07710</name>
</gene>
<sequence>MLLKKNIPVNYVVGKIKNELIMVAAYAIIIAMFHQFFPSLRISIPIAVPTILATIISLLLAFRSNQAYDRWWEARGIWGAIVNDSRSLAREILTFLDSGESASQELEGFKKRFINRQIAWCYSLSQSLRGQNSYIRSKDLLVDEEIKFTRRFTNMPNSLLKLHGLDLRLAYNNGWLNEYQQVQIDSTLNRLCDSMGKCERIKNTVFPATYSLYIHFCLYLFIALLPFGLIEYFGMFEVPLIIAIAAAFLLVEKMAIHLQDPFENKPTDTPTTAISQTIERDLKQMLNDNQHDDILHRKEQQAREEANLYYIL</sequence>
<reference evidence="10 11" key="1">
    <citation type="submission" date="2020-05" db="EMBL/GenBank/DDBJ databases">
        <title>Mucilaginibacter mali sp. nov.</title>
        <authorList>
            <person name="Kim H.S."/>
            <person name="Lee K.C."/>
            <person name="Suh M.K."/>
            <person name="Kim J.-S."/>
            <person name="Han K.-I."/>
            <person name="Eom M.K."/>
            <person name="Shin Y.K."/>
            <person name="Lee J.-S."/>
        </authorList>
    </citation>
    <scope>NUCLEOTIDE SEQUENCE [LARGE SCALE GENOMIC DNA]</scope>
    <source>
        <strain evidence="10 11">G2-14</strain>
    </source>
</reference>
<keyword evidence="6" id="KW-0406">Ion transport</keyword>
<feature type="transmembrane region" description="Helical" evidence="9">
    <location>
        <begin position="20"/>
        <end position="37"/>
    </location>
</feature>
<dbReference type="Proteomes" id="UP000505355">
    <property type="component" value="Chromosome"/>
</dbReference>
<feature type="transmembrane region" description="Helical" evidence="9">
    <location>
        <begin position="43"/>
        <end position="62"/>
    </location>
</feature>
<evidence type="ECO:0000256" key="2">
    <source>
        <dbReference type="ARBA" id="ARBA00022448"/>
    </source>
</evidence>
<evidence type="ECO:0000256" key="4">
    <source>
        <dbReference type="ARBA" id="ARBA00022692"/>
    </source>
</evidence>
<evidence type="ECO:0000256" key="8">
    <source>
        <dbReference type="ARBA" id="ARBA00034708"/>
    </source>
</evidence>
<keyword evidence="2" id="KW-0813">Transport</keyword>
<dbReference type="GO" id="GO:0005254">
    <property type="term" value="F:chloride channel activity"/>
    <property type="evidence" value="ECO:0007669"/>
    <property type="project" value="InterPro"/>
</dbReference>
<dbReference type="RefSeq" id="WP_173414335.1">
    <property type="nucleotide sequence ID" value="NZ_CP054139.1"/>
</dbReference>
<dbReference type="GO" id="GO:0005886">
    <property type="term" value="C:plasma membrane"/>
    <property type="evidence" value="ECO:0007669"/>
    <property type="project" value="UniProtKB-SubCell"/>
</dbReference>
<keyword evidence="5 9" id="KW-1133">Transmembrane helix</keyword>
<keyword evidence="7 9" id="KW-0472">Membrane</keyword>
<dbReference type="EMBL" id="CP054139">
    <property type="protein sequence ID" value="QKJ29643.1"/>
    <property type="molecule type" value="Genomic_DNA"/>
</dbReference>
<keyword evidence="11" id="KW-1185">Reference proteome</keyword>
<keyword evidence="4 9" id="KW-0812">Transmembrane</keyword>